<accession>A0A285QZN5</accession>
<keyword evidence="1" id="KW-0812">Transmembrane</keyword>
<dbReference type="OrthoDB" id="7507670at2"/>
<protein>
    <recommendedName>
        <fullName evidence="4">Sugar transporter</fullName>
    </recommendedName>
</protein>
<sequence>MERQGRLRAPFWFYLVAVVLLLWGVMGVVACVQQVRLGAEAMGPASDYDRQLYAALPGWYNVIYAVAVGSGFLGAAALLARSPLARALFIVSVVAVAIQFGWLFAATDIIAAKGAATVLPFPILILGIAIVEVWFADYARRRGWIG</sequence>
<reference evidence="2 3" key="1">
    <citation type="submission" date="2017-07" db="EMBL/GenBank/DDBJ databases">
        <authorList>
            <person name="Sun Z.S."/>
            <person name="Albrecht U."/>
            <person name="Echele G."/>
            <person name="Lee C.C."/>
        </authorList>
    </citation>
    <scope>NUCLEOTIDE SEQUENCE [LARGE SCALE GENOMIC DNA]</scope>
    <source>
        <strain evidence="2 3">CGMCC 1.12672</strain>
    </source>
</reference>
<dbReference type="AlphaFoldDB" id="A0A285QZN5"/>
<dbReference type="Proteomes" id="UP000219494">
    <property type="component" value="Unassembled WGS sequence"/>
</dbReference>
<feature type="transmembrane region" description="Helical" evidence="1">
    <location>
        <begin position="117"/>
        <end position="136"/>
    </location>
</feature>
<dbReference type="PROSITE" id="PS51257">
    <property type="entry name" value="PROKAR_LIPOPROTEIN"/>
    <property type="match status" value="1"/>
</dbReference>
<dbReference type="EMBL" id="OBMI01000003">
    <property type="protein sequence ID" value="SOB87321.1"/>
    <property type="molecule type" value="Genomic_DNA"/>
</dbReference>
<evidence type="ECO:0008006" key="4">
    <source>
        <dbReference type="Google" id="ProtNLM"/>
    </source>
</evidence>
<feature type="transmembrane region" description="Helical" evidence="1">
    <location>
        <begin position="59"/>
        <end position="80"/>
    </location>
</feature>
<name>A0A285QZN5_9SPHN</name>
<keyword evidence="1" id="KW-0472">Membrane</keyword>
<gene>
    <name evidence="2" type="ORF">SAMN06297144_2451</name>
</gene>
<feature type="transmembrane region" description="Helical" evidence="1">
    <location>
        <begin position="87"/>
        <end position="105"/>
    </location>
</feature>
<keyword evidence="3" id="KW-1185">Reference proteome</keyword>
<feature type="transmembrane region" description="Helical" evidence="1">
    <location>
        <begin position="12"/>
        <end position="39"/>
    </location>
</feature>
<dbReference type="RefSeq" id="WP_097064346.1">
    <property type="nucleotide sequence ID" value="NZ_OBMI01000003.1"/>
</dbReference>
<evidence type="ECO:0000313" key="3">
    <source>
        <dbReference type="Proteomes" id="UP000219494"/>
    </source>
</evidence>
<keyword evidence="1" id="KW-1133">Transmembrane helix</keyword>
<organism evidence="2 3">
    <name type="scientific">Sphingomonas guangdongensis</name>
    <dbReference type="NCBI Taxonomy" id="1141890"/>
    <lineage>
        <taxon>Bacteria</taxon>
        <taxon>Pseudomonadati</taxon>
        <taxon>Pseudomonadota</taxon>
        <taxon>Alphaproteobacteria</taxon>
        <taxon>Sphingomonadales</taxon>
        <taxon>Sphingomonadaceae</taxon>
        <taxon>Sphingomonas</taxon>
    </lineage>
</organism>
<evidence type="ECO:0000313" key="2">
    <source>
        <dbReference type="EMBL" id="SOB87321.1"/>
    </source>
</evidence>
<proteinExistence type="predicted"/>
<evidence type="ECO:0000256" key="1">
    <source>
        <dbReference type="SAM" id="Phobius"/>
    </source>
</evidence>